<feature type="compositionally biased region" description="Polar residues" evidence="2">
    <location>
        <begin position="240"/>
        <end position="252"/>
    </location>
</feature>
<evidence type="ECO:0000256" key="2">
    <source>
        <dbReference type="SAM" id="MobiDB-lite"/>
    </source>
</evidence>
<feature type="compositionally biased region" description="Low complexity" evidence="2">
    <location>
        <begin position="710"/>
        <end position="734"/>
    </location>
</feature>
<evidence type="ECO:0000313" key="5">
    <source>
        <dbReference type="EMBL" id="OAO90400.1"/>
    </source>
</evidence>
<dbReference type="PROSITE" id="PS00972">
    <property type="entry name" value="USP_1"/>
    <property type="match status" value="1"/>
</dbReference>
<dbReference type="PROSITE" id="PS50235">
    <property type="entry name" value="USP_3"/>
    <property type="match status" value="1"/>
</dbReference>
<keyword evidence="3" id="KW-1133">Transmembrane helix</keyword>
<dbReference type="InterPro" id="IPR028889">
    <property type="entry name" value="USP"/>
</dbReference>
<organism evidence="5 6">
    <name type="scientific">Arabidopsis thaliana</name>
    <name type="common">Mouse-ear cress</name>
    <dbReference type="NCBI Taxonomy" id="3702"/>
    <lineage>
        <taxon>Eukaryota</taxon>
        <taxon>Viridiplantae</taxon>
        <taxon>Streptophyta</taxon>
        <taxon>Embryophyta</taxon>
        <taxon>Tracheophyta</taxon>
        <taxon>Spermatophyta</taxon>
        <taxon>Magnoliopsida</taxon>
        <taxon>eudicotyledons</taxon>
        <taxon>Gunneridae</taxon>
        <taxon>Pentapetalae</taxon>
        <taxon>rosids</taxon>
        <taxon>malvids</taxon>
        <taxon>Brassicales</taxon>
        <taxon>Brassicaceae</taxon>
        <taxon>Camelineae</taxon>
        <taxon>Arabidopsis</taxon>
    </lineage>
</organism>
<keyword evidence="3" id="KW-0812">Transmembrane</keyword>
<sequence length="764" mass="85681">MPVSLESETLGFRCLLIGCMMLVFLLIRRQWRSASVRREEVIRLIALATEESYLAEEVRPATVDYGGDSVSDVYRCAVCLYPTTTRCSQCKSVRYWFIIYCYLFLVVQASVKFFTGDEVIRKNVDRLIMMKKRRSMFNLIMLSADAKESNVDFPSRGTAYESSSNVSVDVACDMSTSRPSIHKVQPRSEAVDFTTSLNIKDNLYETRPLSRKKSRNRTDKVESASNYSKGKTDAKLRKLGNQNSRRSGDSANMSISDQFLSVGFEEEMNALKHERITSEPSSASAAMSSSSTLLLPSKANSKPKVSQASSSGLKTSVQKVVQHFRPPQSSKKSQPSSSIDEMSFSYELFVKLYCDRVELQPFGLVNLGNSCYANAVLQCLAFTRPLISYLIRGLHSKTCRKKSWCFVCEFEHLILKARGGESPLSPIKILSKLQKIGKHLGPGKEEDAHEFLRCAVDTMQSVFLKEAPAAGPFAEETTLVGLTFGGYLHSKIKCMTCLHKSERPELMMDLTVEIDGDIGSLEEALAQFTAYEVLDGENRYFCGRCKSYQKAKKKLMILEGPNILTVVLKRFQSDNFGKLSKPIHFPELLDISPYMSDPNHGDHPVYSLYAVVVHLDAMSTLFSGHYVCYIKTLDGDWFKIDDSNVFPVQLETVLLEGAYMLLYARDSPRPVSKNGGRKSKQRRNLAAIPSRKGNKKQRDGDNNSLLPRVDWSSGSLSSMFSSSDTTSSCSTKDSSGIENLSDYLFGGVEPVWKWDRHNKSQTFD</sequence>
<protein>
    <submittedName>
        <fullName evidence="5">UBP17</fullName>
    </submittedName>
</protein>
<feature type="domain" description="USP" evidence="4">
    <location>
        <begin position="362"/>
        <end position="666"/>
    </location>
</feature>
<feature type="transmembrane region" description="Helical" evidence="3">
    <location>
        <begin position="95"/>
        <end position="114"/>
    </location>
</feature>
<dbReference type="FunFam" id="3.90.70.10:FF:000026">
    <property type="entry name" value="Ubiquitin carboxyl-terminal hydrolase 15"/>
    <property type="match status" value="1"/>
</dbReference>
<feature type="transmembrane region" description="Helical" evidence="3">
    <location>
        <begin position="12"/>
        <end position="28"/>
    </location>
</feature>
<dbReference type="Proteomes" id="UP000078284">
    <property type="component" value="Chromosome 5"/>
</dbReference>
<dbReference type="PANTHER" id="PTHR24006:SF690">
    <property type="entry name" value="UBIQUITIN CARBOXYL-TERMINAL HYDROLASE 17"/>
    <property type="match status" value="1"/>
</dbReference>
<dbReference type="AlphaFoldDB" id="A0A178U9M9"/>
<keyword evidence="3" id="KW-0472">Membrane</keyword>
<name>A0A178U9M9_ARATH</name>
<dbReference type="InterPro" id="IPR018200">
    <property type="entry name" value="USP_CS"/>
</dbReference>
<dbReference type="Gene3D" id="3.90.70.10">
    <property type="entry name" value="Cysteine proteinases"/>
    <property type="match status" value="1"/>
</dbReference>
<dbReference type="GO" id="GO:0016579">
    <property type="term" value="P:protein deubiquitination"/>
    <property type="evidence" value="ECO:0007669"/>
    <property type="project" value="InterPro"/>
</dbReference>
<feature type="region of interest" description="Disordered" evidence="2">
    <location>
        <begin position="295"/>
        <end position="314"/>
    </location>
</feature>
<evidence type="ECO:0000256" key="3">
    <source>
        <dbReference type="SAM" id="Phobius"/>
    </source>
</evidence>
<proteinExistence type="inferred from homology"/>
<dbReference type="InterPro" id="IPR038765">
    <property type="entry name" value="Papain-like_cys_pep_sf"/>
</dbReference>
<comment type="caution">
    <text evidence="5">The sequence shown here is derived from an EMBL/GenBank/DDBJ whole genome shotgun (WGS) entry which is preliminary data.</text>
</comment>
<evidence type="ECO:0000259" key="4">
    <source>
        <dbReference type="PROSITE" id="PS50235"/>
    </source>
</evidence>
<dbReference type="EMBL" id="LUHQ01000005">
    <property type="protein sequence ID" value="OAO90400.1"/>
    <property type="molecule type" value="Genomic_DNA"/>
</dbReference>
<dbReference type="InterPro" id="IPR050164">
    <property type="entry name" value="Peptidase_C19"/>
</dbReference>
<comment type="similarity">
    <text evidence="1">Belongs to the peptidase C19 family.</text>
</comment>
<dbReference type="SUPFAM" id="SSF54001">
    <property type="entry name" value="Cysteine proteinases"/>
    <property type="match status" value="1"/>
</dbReference>
<feature type="compositionally biased region" description="Polar residues" evidence="2">
    <location>
        <begin position="298"/>
        <end position="314"/>
    </location>
</feature>
<evidence type="ECO:0000256" key="1">
    <source>
        <dbReference type="ARBA" id="ARBA00009085"/>
    </source>
</evidence>
<dbReference type="GO" id="GO:0004843">
    <property type="term" value="F:cysteine-type deubiquitinase activity"/>
    <property type="evidence" value="ECO:0007669"/>
    <property type="project" value="InterPro"/>
</dbReference>
<dbReference type="PANTHER" id="PTHR24006">
    <property type="entry name" value="UBIQUITIN CARBOXYL-TERMINAL HYDROLASE"/>
    <property type="match status" value="1"/>
</dbReference>
<gene>
    <name evidence="5" type="ordered locus">AXX17_At5g65270</name>
</gene>
<accession>A0A178U9M9</accession>
<evidence type="ECO:0000313" key="6">
    <source>
        <dbReference type="Proteomes" id="UP000078284"/>
    </source>
</evidence>
<reference evidence="6" key="1">
    <citation type="journal article" date="2016" name="Proc. Natl. Acad. Sci. U.S.A.">
        <title>Chromosome-level assembly of Arabidopsis thaliana Ler reveals the extent of translocation and inversion polymorphisms.</title>
        <authorList>
            <person name="Zapata L."/>
            <person name="Ding J."/>
            <person name="Willing E.M."/>
            <person name="Hartwig B."/>
            <person name="Bezdan D."/>
            <person name="Jiao W.B."/>
            <person name="Patel V."/>
            <person name="Velikkakam James G."/>
            <person name="Koornneef M."/>
            <person name="Ossowski S."/>
            <person name="Schneeberger K."/>
        </authorList>
    </citation>
    <scope>NUCLEOTIDE SEQUENCE [LARGE SCALE GENOMIC DNA]</scope>
    <source>
        <strain evidence="6">cv. Landsberg erecta</strain>
    </source>
</reference>
<feature type="region of interest" description="Disordered" evidence="2">
    <location>
        <begin position="670"/>
        <end position="735"/>
    </location>
</feature>
<feature type="region of interest" description="Disordered" evidence="2">
    <location>
        <begin position="204"/>
        <end position="252"/>
    </location>
</feature>
<dbReference type="InterPro" id="IPR001394">
    <property type="entry name" value="Peptidase_C19_UCH"/>
</dbReference>
<dbReference type="Pfam" id="PF00443">
    <property type="entry name" value="UCH"/>
    <property type="match status" value="1"/>
</dbReference>
<dbReference type="ExpressionAtlas" id="A0A178U9M9">
    <property type="expression patterns" value="baseline and differential"/>
</dbReference>